<keyword evidence="3" id="KW-0653">Protein transport</keyword>
<evidence type="ECO:0000259" key="5">
    <source>
        <dbReference type="Pfam" id="PF03081"/>
    </source>
</evidence>
<dbReference type="GO" id="GO:0006887">
    <property type="term" value="P:exocytosis"/>
    <property type="evidence" value="ECO:0007669"/>
    <property type="project" value="UniProtKB-KW"/>
</dbReference>
<dbReference type="SUPFAM" id="SSF74788">
    <property type="entry name" value="Cullin repeat-like"/>
    <property type="match status" value="1"/>
</dbReference>
<evidence type="ECO:0000313" key="6">
    <source>
        <dbReference type="EMBL" id="KAL3526203.1"/>
    </source>
</evidence>
<dbReference type="Pfam" id="PF20669">
    <property type="entry name" value="Exo70_N"/>
    <property type="match status" value="1"/>
</dbReference>
<feature type="compositionally biased region" description="Basic and acidic residues" evidence="4">
    <location>
        <begin position="55"/>
        <end position="69"/>
    </location>
</feature>
<dbReference type="PANTHER" id="PTHR12542:SF127">
    <property type="entry name" value="EXOCYST COMPLEX COMPONENT EXO70C1"/>
    <property type="match status" value="1"/>
</dbReference>
<feature type="compositionally biased region" description="Basic and acidic residues" evidence="4">
    <location>
        <begin position="225"/>
        <end position="236"/>
    </location>
</feature>
<dbReference type="GO" id="GO:0015031">
    <property type="term" value="P:protein transport"/>
    <property type="evidence" value="ECO:0007669"/>
    <property type="project" value="UniProtKB-KW"/>
</dbReference>
<sequence>MDSTEKEKPLLEKSTSIVSKPNDGNNPQDHLQDLDDQQDPTPKKHESCENAGQSPHDDQTKEVEAEKEWPTGTAEEAIKELEDGEPTTETTNVEEPSPLPPDLGKLSEEIDQYISSLSKHDDENSKPPGEVPIIVEQFAVLFESKIDDYDSTDNPVKWTRLTDEDSDSFLAAVNRISKLSASLTEFSSDSKYAYSINRIGSILQRAMTYLEEEFRSLLEDYKIPDHRDPHHTDSKPQDVSSSSTVQDGAEHPLPPPATAPGSSENIIDPHPEPEDNNSSNNDDDNNEKKLSDLSKLTKAMIVGGYETECCQIYFITRRNSLEETLHKFGFDKYSIDDVQKMNWESLEREIEAWIKTFKQCTTLQLSRERKLSDAVFADYPAISEALFSSLSRGVIVQLLNFSEAVAMSKRAAEKLFKFLDIYEALRDVLPKMDNLLPPQCLDEIKSEAALTRSRLGEATITIFCELENSIHADTGKTPVPGGAVHPLTRYTMNYMKYACEYKDTLEQVFREHQKIERADSGTGSDFDYNSQQANAVNQKAVHSPFQMQLIKIMDLLDSNLEGKSKLYKDLSLSSIFMMNNGRYILQKIRGSSEINSLMGDTWSRKRSSELRQYHKNYQRETWGKPLNCLMNHEGLNVNGKVVKPVLKERFKSFNAMFDEILKTQTTWVVSDEQLQSELRVSISNMVIPAYRAFMARYGQHLTPGRQTEKYVKYQPEDIETYLDELFDGNATPTGRRKL</sequence>
<reference evidence="6 7" key="1">
    <citation type="submission" date="2024-11" db="EMBL/GenBank/DDBJ databases">
        <title>A near-complete genome assembly of Cinchona calisaya.</title>
        <authorList>
            <person name="Lian D.C."/>
            <person name="Zhao X.W."/>
            <person name="Wei L."/>
        </authorList>
    </citation>
    <scope>NUCLEOTIDE SEQUENCE [LARGE SCALE GENOMIC DNA]</scope>
    <source>
        <tissue evidence="6">Nenye</tissue>
    </source>
</reference>
<evidence type="ECO:0000256" key="2">
    <source>
        <dbReference type="ARBA" id="ARBA00022448"/>
    </source>
</evidence>
<organism evidence="6 7">
    <name type="scientific">Cinchona calisaya</name>
    <dbReference type="NCBI Taxonomy" id="153742"/>
    <lineage>
        <taxon>Eukaryota</taxon>
        <taxon>Viridiplantae</taxon>
        <taxon>Streptophyta</taxon>
        <taxon>Embryophyta</taxon>
        <taxon>Tracheophyta</taxon>
        <taxon>Spermatophyta</taxon>
        <taxon>Magnoliopsida</taxon>
        <taxon>eudicotyledons</taxon>
        <taxon>Gunneridae</taxon>
        <taxon>Pentapetalae</taxon>
        <taxon>asterids</taxon>
        <taxon>lamiids</taxon>
        <taxon>Gentianales</taxon>
        <taxon>Rubiaceae</taxon>
        <taxon>Cinchonoideae</taxon>
        <taxon>Cinchoneae</taxon>
        <taxon>Cinchona</taxon>
    </lineage>
</organism>
<keyword evidence="7" id="KW-1185">Reference proteome</keyword>
<comment type="caution">
    <text evidence="6">The sequence shown here is derived from an EMBL/GenBank/DDBJ whole genome shotgun (WGS) entry which is preliminary data.</text>
</comment>
<feature type="region of interest" description="Disordered" evidence="4">
    <location>
        <begin position="1"/>
        <end position="129"/>
    </location>
</feature>
<evidence type="ECO:0000256" key="3">
    <source>
        <dbReference type="RuleBase" id="RU365026"/>
    </source>
</evidence>
<feature type="region of interest" description="Disordered" evidence="4">
    <location>
        <begin position="225"/>
        <end position="289"/>
    </location>
</feature>
<dbReference type="EMBL" id="JBJUIK010000006">
    <property type="protein sequence ID" value="KAL3526203.1"/>
    <property type="molecule type" value="Genomic_DNA"/>
</dbReference>
<dbReference type="AlphaFoldDB" id="A0ABD3A929"/>
<dbReference type="Gene3D" id="1.20.1280.170">
    <property type="entry name" value="Exocyst complex component Exo70"/>
    <property type="match status" value="1"/>
</dbReference>
<evidence type="ECO:0000313" key="7">
    <source>
        <dbReference type="Proteomes" id="UP001630127"/>
    </source>
</evidence>
<comment type="function">
    <text evidence="3">Component of the exocyst complex.</text>
</comment>
<feature type="compositionally biased region" description="Polar residues" evidence="4">
    <location>
        <begin position="237"/>
        <end position="246"/>
    </location>
</feature>
<dbReference type="FunFam" id="1.20.1280.170:FF:000003">
    <property type="entry name" value="Exocyst subunit Exo70 family protein"/>
    <property type="match status" value="1"/>
</dbReference>
<feature type="compositionally biased region" description="Low complexity" evidence="4">
    <location>
        <begin position="87"/>
        <end position="96"/>
    </location>
</feature>
<feature type="domain" description="Exocyst complex subunit Exo70 C-terminal" evidence="5">
    <location>
        <begin position="352"/>
        <end position="724"/>
    </location>
</feature>
<evidence type="ECO:0000256" key="4">
    <source>
        <dbReference type="SAM" id="MobiDB-lite"/>
    </source>
</evidence>
<dbReference type="PANTHER" id="PTHR12542">
    <property type="entry name" value="EXOCYST COMPLEX PROTEIN EXO70"/>
    <property type="match status" value="1"/>
</dbReference>
<keyword evidence="3" id="KW-0268">Exocytosis</keyword>
<keyword evidence="2 3" id="KW-0813">Transport</keyword>
<dbReference type="GO" id="GO:0005737">
    <property type="term" value="C:cytoplasm"/>
    <property type="evidence" value="ECO:0007669"/>
    <property type="project" value="UniProtKB-ARBA"/>
</dbReference>
<dbReference type="InterPro" id="IPR046364">
    <property type="entry name" value="Exo70_C"/>
</dbReference>
<feature type="compositionally biased region" description="Basic and acidic residues" evidence="4">
    <location>
        <begin position="1"/>
        <end position="11"/>
    </location>
</feature>
<protein>
    <recommendedName>
        <fullName evidence="3">Exocyst subunit Exo70 family protein</fullName>
    </recommendedName>
</protein>
<comment type="similarity">
    <text evidence="1 3">Belongs to the EXO70 family.</text>
</comment>
<accession>A0ABD3A929</accession>
<dbReference type="InterPro" id="IPR016159">
    <property type="entry name" value="Cullin_repeat-like_dom_sf"/>
</dbReference>
<dbReference type="Proteomes" id="UP001630127">
    <property type="component" value="Unassembled WGS sequence"/>
</dbReference>
<proteinExistence type="inferred from homology"/>
<dbReference type="InterPro" id="IPR004140">
    <property type="entry name" value="Exo70"/>
</dbReference>
<dbReference type="Pfam" id="PF03081">
    <property type="entry name" value="Exo70_C"/>
    <property type="match status" value="1"/>
</dbReference>
<gene>
    <name evidence="6" type="ORF">ACH5RR_014575</name>
</gene>
<name>A0ABD3A929_9GENT</name>
<evidence type="ECO:0000256" key="1">
    <source>
        <dbReference type="ARBA" id="ARBA00006756"/>
    </source>
</evidence>
<feature type="compositionally biased region" description="Polar residues" evidence="4">
    <location>
        <begin position="13"/>
        <end position="27"/>
    </location>
</feature>